<dbReference type="Proteomes" id="UP000011704">
    <property type="component" value="Unassembled WGS sequence"/>
</dbReference>
<evidence type="ECO:0000313" key="3">
    <source>
        <dbReference type="Proteomes" id="UP000011704"/>
    </source>
</evidence>
<dbReference type="HOGENOM" id="CLU_2130805_0_0_0"/>
<feature type="transmembrane region" description="Helical" evidence="1">
    <location>
        <begin position="93"/>
        <end position="111"/>
    </location>
</feature>
<feature type="transmembrane region" description="Helical" evidence="1">
    <location>
        <begin position="6"/>
        <end position="32"/>
    </location>
</feature>
<keyword evidence="1" id="KW-0812">Transmembrane</keyword>
<protein>
    <submittedName>
        <fullName evidence="2">Uncharacterized protein</fullName>
    </submittedName>
</protein>
<keyword evidence="1" id="KW-1133">Transmembrane helix</keyword>
<evidence type="ECO:0000256" key="1">
    <source>
        <dbReference type="SAM" id="Phobius"/>
    </source>
</evidence>
<organism evidence="2 3">
    <name type="scientific">Nitrospina gracilis (strain 3/211)</name>
    <dbReference type="NCBI Taxonomy" id="1266370"/>
    <lineage>
        <taxon>Bacteria</taxon>
        <taxon>Pseudomonadati</taxon>
        <taxon>Nitrospinota/Tectimicrobiota group</taxon>
        <taxon>Nitrospinota</taxon>
        <taxon>Nitrospinia</taxon>
        <taxon>Nitrospinales</taxon>
        <taxon>Nitrospinaceae</taxon>
        <taxon>Nitrospina</taxon>
    </lineage>
</organism>
<dbReference type="AlphaFoldDB" id="M1YXP4"/>
<accession>M1YXP4</accession>
<dbReference type="InParanoid" id="M1YXP4"/>
<reference evidence="2 3" key="1">
    <citation type="journal article" date="2013" name="Front. Microbiol.">
        <title>The genome of Nitrospina gracilis illuminates the metabolism and evolution of the major marine nitrite oxidizer.</title>
        <authorList>
            <person name="Luecker S."/>
            <person name="Nowka B."/>
            <person name="Rattei T."/>
            <person name="Spieck E."/>
            <person name="and Daims H."/>
        </authorList>
    </citation>
    <scope>NUCLEOTIDE SEQUENCE [LARGE SCALE GENOMIC DNA]</scope>
    <source>
        <strain evidence="2 3">3/211</strain>
    </source>
</reference>
<gene>
    <name evidence="2" type="ORF">NITGR_290058</name>
</gene>
<evidence type="ECO:0000313" key="2">
    <source>
        <dbReference type="EMBL" id="CCQ90459.1"/>
    </source>
</evidence>
<comment type="caution">
    <text evidence="2">The sequence shown here is derived from an EMBL/GenBank/DDBJ whole genome shotgun (WGS) entry which is preliminary data.</text>
</comment>
<dbReference type="EMBL" id="CAQJ01000032">
    <property type="protein sequence ID" value="CCQ90459.1"/>
    <property type="molecule type" value="Genomic_DNA"/>
</dbReference>
<dbReference type="STRING" id="1266370.NITGR_290058"/>
<proteinExistence type="predicted"/>
<sequence>MEPEMQMLVGLGFMMVAFIVSLIYMGILYTIIRYLKKYHFRKWKDLGSPSSLFGMGFEGGWRLKSFMSSGDYLYLRDERLSEIIANLKKVEKLFAVILIILVALVFCKIFISA</sequence>
<name>M1YXP4_NITG3</name>
<keyword evidence="1" id="KW-0472">Membrane</keyword>
<keyword evidence="3" id="KW-1185">Reference proteome</keyword>
<dbReference type="RefSeq" id="WP_005007968.1">
    <property type="nucleotide sequence ID" value="NZ_HG422173.1"/>
</dbReference>